<comment type="similarity">
    <text evidence="1">Belongs to the glycosyl hydrolase 8 (cellulase D) family.</text>
</comment>
<dbReference type="PRINTS" id="PR00735">
    <property type="entry name" value="GLHYDRLASE8"/>
</dbReference>
<gene>
    <name evidence="4" type="primary">txxe3352-xyn8A</name>
    <name evidence="4" type="ORF">TXXE_16175</name>
</gene>
<dbReference type="Proteomes" id="UP000681526">
    <property type="component" value="Unassembled WGS sequence"/>
</dbReference>
<dbReference type="SUPFAM" id="SSF48208">
    <property type="entry name" value="Six-hairpin glycosidases"/>
    <property type="match status" value="1"/>
</dbReference>
<evidence type="ECO:0000313" key="4">
    <source>
        <dbReference type="EMBL" id="CAG5091708.1"/>
    </source>
</evidence>
<dbReference type="InterPro" id="IPR012341">
    <property type="entry name" value="6hp_glycosidase-like_sf"/>
</dbReference>
<evidence type="ECO:0000313" key="5">
    <source>
        <dbReference type="Proteomes" id="UP000681526"/>
    </source>
</evidence>
<dbReference type="GO" id="GO:0033951">
    <property type="term" value="F:oligosaccharide reducing-end xylanase activity"/>
    <property type="evidence" value="ECO:0007669"/>
    <property type="project" value="UniProtKB-EC"/>
</dbReference>
<evidence type="ECO:0000256" key="3">
    <source>
        <dbReference type="ARBA" id="ARBA00023295"/>
    </source>
</evidence>
<dbReference type="InterPro" id="IPR008928">
    <property type="entry name" value="6-hairpin_glycosidase_sf"/>
</dbReference>
<evidence type="ECO:0000256" key="2">
    <source>
        <dbReference type="ARBA" id="ARBA00022801"/>
    </source>
</evidence>
<evidence type="ECO:0000256" key="1">
    <source>
        <dbReference type="ARBA" id="ARBA00009209"/>
    </source>
</evidence>
<organism evidence="4 5">
    <name type="scientific">Thermobacillus xylanilyticus</name>
    <dbReference type="NCBI Taxonomy" id="76633"/>
    <lineage>
        <taxon>Bacteria</taxon>
        <taxon>Bacillati</taxon>
        <taxon>Bacillota</taxon>
        <taxon>Bacilli</taxon>
        <taxon>Bacillales</taxon>
        <taxon>Paenibacillaceae</taxon>
        <taxon>Thermobacillus</taxon>
    </lineage>
</organism>
<dbReference type="InterPro" id="IPR002037">
    <property type="entry name" value="Glyco_hydro_8"/>
</dbReference>
<dbReference type="EC" id="3.2.1.156" evidence="4"/>
<keyword evidence="3 4" id="KW-0326">Glycosidase</keyword>
<dbReference type="Gene3D" id="1.50.10.10">
    <property type="match status" value="1"/>
</dbReference>
<dbReference type="EMBL" id="CAJRAY010000083">
    <property type="protein sequence ID" value="CAG5091708.1"/>
    <property type="molecule type" value="Genomic_DNA"/>
</dbReference>
<dbReference type="Pfam" id="PF01270">
    <property type="entry name" value="Glyco_hydro_8"/>
    <property type="match status" value="1"/>
</dbReference>
<sequence length="386" mass="44120">MTEAKQGAFHTGQYRNVIAEYGLASEQEAAGRLQDTWDQLFGEDGDHAETRIYYEAGPDMGYLLDTGNLDVRTEGMSYGMMMAVQMDRKDIFDRIWRWAMTYMYMTEGEHAGYFAWSCLPDGSRNSNGPAPDGEEYFALALFFASHRWGDGEGIFDYGRQARDLLRTCLHKGEDGVGRPMWNPDNKLIKFIPNCEFTDPSYHLPHFYELFALWAYPEDRAFWREAAQASRAFLKTACHPVTGLAPEYAFYDGTPNHVRGFGHFFSDSYRVAANIGLDWEWFRADPWNVKEANLIQAFFADKDPADLRRYTIAGEPLDEPALHPTGLIATNAMASLAADGPHARRAVELFWRTPVRTGNRRYYDNCLYFFAMLALTGNYRIWMPSGS</sequence>
<protein>
    <submittedName>
        <fullName evidence="4">Reducing end xylose-releasing exo-oligoxylanase Xyn8A</fullName>
        <ecNumber evidence="4">3.2.1.156</ecNumber>
    </submittedName>
</protein>
<name>A0ABN7SBM3_THEXY</name>
<proteinExistence type="inferred from homology"/>
<comment type="caution">
    <text evidence="4">The sequence shown here is derived from an EMBL/GenBank/DDBJ whole genome shotgun (WGS) entry which is preliminary data.</text>
</comment>
<reference evidence="4 5" key="1">
    <citation type="submission" date="2021-04" db="EMBL/GenBank/DDBJ databases">
        <authorList>
            <person name="Rakotoarivonina H."/>
        </authorList>
    </citation>
    <scope>NUCLEOTIDE SEQUENCE [LARGE SCALE GENOMIC DNA]</scope>
    <source>
        <strain evidence="4 5">XE</strain>
    </source>
</reference>
<keyword evidence="2 4" id="KW-0378">Hydrolase</keyword>
<dbReference type="RefSeq" id="WP_213485726.1">
    <property type="nucleotide sequence ID" value="NZ_CAJRAY010000083.1"/>
</dbReference>
<accession>A0ABN7SBM3</accession>
<keyword evidence="5" id="KW-1185">Reference proteome</keyword>